<comment type="caution">
    <text evidence="12">The sequence shown here is derived from an EMBL/GenBank/DDBJ whole genome shotgun (WGS) entry which is preliminary data.</text>
</comment>
<comment type="domain">
    <text evidence="10">Consists of three domains: the N-terminal catalytic domain, the editing domain and the C-terminal anticodon-binding domain.</text>
</comment>
<dbReference type="FunFam" id="3.30.930.10:FF:000097">
    <property type="entry name" value="Proline--tRNA ligase"/>
    <property type="match status" value="1"/>
</dbReference>
<evidence type="ECO:0000256" key="8">
    <source>
        <dbReference type="ARBA" id="ARBA00023146"/>
    </source>
</evidence>
<dbReference type="InterPro" id="IPR004500">
    <property type="entry name" value="Pro-tRNA-synth_IIa_bac-type"/>
</dbReference>
<dbReference type="CDD" id="cd04334">
    <property type="entry name" value="ProRS-INS"/>
    <property type="match status" value="1"/>
</dbReference>
<evidence type="ECO:0000256" key="4">
    <source>
        <dbReference type="ARBA" id="ARBA00022598"/>
    </source>
</evidence>
<dbReference type="InterPro" id="IPR036754">
    <property type="entry name" value="YbaK/aa-tRNA-synt-asso_dom_sf"/>
</dbReference>
<comment type="catalytic activity">
    <reaction evidence="9 10">
        <text>tRNA(Pro) + L-proline + ATP = L-prolyl-tRNA(Pro) + AMP + diphosphate</text>
        <dbReference type="Rhea" id="RHEA:14305"/>
        <dbReference type="Rhea" id="RHEA-COMP:9700"/>
        <dbReference type="Rhea" id="RHEA-COMP:9702"/>
        <dbReference type="ChEBI" id="CHEBI:30616"/>
        <dbReference type="ChEBI" id="CHEBI:33019"/>
        <dbReference type="ChEBI" id="CHEBI:60039"/>
        <dbReference type="ChEBI" id="CHEBI:78442"/>
        <dbReference type="ChEBI" id="CHEBI:78532"/>
        <dbReference type="ChEBI" id="CHEBI:456215"/>
        <dbReference type="EC" id="6.1.1.15"/>
    </reaction>
</comment>
<dbReference type="InterPro" id="IPR002314">
    <property type="entry name" value="aa-tRNA-synt_IIb"/>
</dbReference>
<accession>A0A837B1D1</accession>
<dbReference type="Pfam" id="PF03129">
    <property type="entry name" value="HGTP_anticodon"/>
    <property type="match status" value="1"/>
</dbReference>
<dbReference type="GO" id="GO:0005524">
    <property type="term" value="F:ATP binding"/>
    <property type="evidence" value="ECO:0007669"/>
    <property type="project" value="UniProtKB-UniRule"/>
</dbReference>
<dbReference type="NCBIfam" id="TIGR00409">
    <property type="entry name" value="proS_fam_II"/>
    <property type="match status" value="1"/>
</dbReference>
<keyword evidence="3 10" id="KW-0963">Cytoplasm</keyword>
<dbReference type="InterPro" id="IPR033730">
    <property type="entry name" value="ProRS_core_prok"/>
</dbReference>
<dbReference type="InterPro" id="IPR023717">
    <property type="entry name" value="Pro-tRNA-Synthase_IIa_type1"/>
</dbReference>
<dbReference type="CDD" id="cd00861">
    <property type="entry name" value="ProRS_anticodon_short"/>
    <property type="match status" value="1"/>
</dbReference>
<comment type="similarity">
    <text evidence="10">Belongs to the class-II aminoacyl-tRNA synthetase family. ProS type 1 subfamily.</text>
</comment>
<dbReference type="CDD" id="cd00779">
    <property type="entry name" value="ProRS_core_prok"/>
    <property type="match status" value="1"/>
</dbReference>
<dbReference type="SUPFAM" id="SSF55681">
    <property type="entry name" value="Class II aaRS and biotin synthetases"/>
    <property type="match status" value="1"/>
</dbReference>
<gene>
    <name evidence="10" type="primary">proS</name>
    <name evidence="12" type="ORF">SALWKB29_1995</name>
</gene>
<keyword evidence="6 10" id="KW-0067">ATP-binding</keyword>
<evidence type="ECO:0000256" key="2">
    <source>
        <dbReference type="ARBA" id="ARBA00011738"/>
    </source>
</evidence>
<dbReference type="InterPro" id="IPR036621">
    <property type="entry name" value="Anticodon-bd_dom_sf"/>
</dbReference>
<dbReference type="HAMAP" id="MF_01569">
    <property type="entry name" value="Pro_tRNA_synth_type1"/>
    <property type="match status" value="1"/>
</dbReference>
<evidence type="ECO:0000256" key="1">
    <source>
        <dbReference type="ARBA" id="ARBA00004496"/>
    </source>
</evidence>
<dbReference type="SUPFAM" id="SSF55826">
    <property type="entry name" value="YbaK/ProRS associated domain"/>
    <property type="match status" value="1"/>
</dbReference>
<dbReference type="Pfam" id="PF04073">
    <property type="entry name" value="tRNA_edit"/>
    <property type="match status" value="1"/>
</dbReference>
<comment type="subcellular location">
    <subcellularLocation>
        <location evidence="1 10">Cytoplasm</location>
    </subcellularLocation>
</comment>
<keyword evidence="7 10" id="KW-0648">Protein biosynthesis</keyword>
<dbReference type="Gene3D" id="3.30.930.10">
    <property type="entry name" value="Bira Bifunctional Protein, Domain 2"/>
    <property type="match status" value="2"/>
</dbReference>
<feature type="domain" description="Aminoacyl-transfer RNA synthetases class-II family profile" evidence="11">
    <location>
        <begin position="62"/>
        <end position="501"/>
    </location>
</feature>
<dbReference type="InterPro" id="IPR045864">
    <property type="entry name" value="aa-tRNA-synth_II/BPL/LPL"/>
</dbReference>
<dbReference type="GO" id="GO:0002161">
    <property type="term" value="F:aminoacyl-tRNA deacylase activity"/>
    <property type="evidence" value="ECO:0007669"/>
    <property type="project" value="InterPro"/>
</dbReference>
<dbReference type="EC" id="6.1.1.15" evidence="10"/>
<reference evidence="12 13" key="1">
    <citation type="submission" date="2014-03" db="EMBL/GenBank/DDBJ databases">
        <title>The genomes of two eusocial bee gut symbionts.</title>
        <authorList>
            <person name="Kwong W.K."/>
            <person name="Engel P."/>
            <person name="Koch H."/>
            <person name="Moran N.A."/>
        </authorList>
    </citation>
    <scope>NUCLEOTIDE SEQUENCE [LARGE SCALE GENOMIC DNA]</scope>
    <source>
        <strain evidence="13">wkB29</strain>
    </source>
</reference>
<dbReference type="NCBIfam" id="NF006625">
    <property type="entry name" value="PRK09194.1"/>
    <property type="match status" value="1"/>
</dbReference>
<dbReference type="FunFam" id="3.30.930.10:FF:000043">
    <property type="entry name" value="Proline--tRNA ligase"/>
    <property type="match status" value="1"/>
</dbReference>
<dbReference type="InterPro" id="IPR007214">
    <property type="entry name" value="YbaK/aa-tRNA-synth-assoc-dom"/>
</dbReference>
<dbReference type="AlphaFoldDB" id="A0A837B1D1"/>
<keyword evidence="4 10" id="KW-0436">Ligase</keyword>
<evidence type="ECO:0000313" key="12">
    <source>
        <dbReference type="EMBL" id="KDN14003.1"/>
    </source>
</evidence>
<dbReference type="Gene3D" id="3.40.50.800">
    <property type="entry name" value="Anticodon-binding domain"/>
    <property type="match status" value="1"/>
</dbReference>
<dbReference type="GO" id="GO:0006433">
    <property type="term" value="P:prolyl-tRNA aminoacylation"/>
    <property type="evidence" value="ECO:0007669"/>
    <property type="project" value="UniProtKB-UniRule"/>
</dbReference>
<evidence type="ECO:0000256" key="6">
    <source>
        <dbReference type="ARBA" id="ARBA00022840"/>
    </source>
</evidence>
<name>A0A837B1D1_9NEIS</name>
<evidence type="ECO:0000256" key="3">
    <source>
        <dbReference type="ARBA" id="ARBA00022490"/>
    </source>
</evidence>
<organism evidence="12 13">
    <name type="scientific">Snodgrassella communis</name>
    <dbReference type="NCBI Taxonomy" id="2946699"/>
    <lineage>
        <taxon>Bacteria</taxon>
        <taxon>Pseudomonadati</taxon>
        <taxon>Pseudomonadota</taxon>
        <taxon>Betaproteobacteria</taxon>
        <taxon>Neisseriales</taxon>
        <taxon>Neisseriaceae</taxon>
        <taxon>Snodgrassella</taxon>
    </lineage>
</organism>
<comment type="function">
    <text evidence="10">Catalyzes the attachment of proline to tRNA(Pro) in a two-step reaction: proline is first activated by ATP to form Pro-AMP and then transferred to the acceptor end of tRNA(Pro). As ProRS can inadvertently accommodate and process non-cognate amino acids such as alanine and cysteine, to avoid such errors it has two additional distinct editing activities against alanine. One activity is designated as 'pretransfer' editing and involves the tRNA(Pro)-independent hydrolysis of activated Ala-AMP. The other activity is designated 'posttransfer' editing and involves deacylation of mischarged Ala-tRNA(Pro). The misacylated Cys-tRNA(Pro) is not edited by ProRS.</text>
</comment>
<comment type="subunit">
    <text evidence="2 10">Homodimer.</text>
</comment>
<dbReference type="PRINTS" id="PR01046">
    <property type="entry name" value="TRNASYNTHPRO"/>
</dbReference>
<dbReference type="PIRSF" id="PIRSF001535">
    <property type="entry name" value="ProRS_1"/>
    <property type="match status" value="1"/>
</dbReference>
<keyword evidence="8 10" id="KW-0030">Aminoacyl-tRNA synthetase</keyword>
<evidence type="ECO:0000256" key="10">
    <source>
        <dbReference type="HAMAP-Rule" id="MF_01569"/>
    </source>
</evidence>
<protein>
    <recommendedName>
        <fullName evidence="10">Proline--tRNA ligase</fullName>
        <ecNumber evidence="10">6.1.1.15</ecNumber>
    </recommendedName>
    <alternativeName>
        <fullName evidence="10">Prolyl-tRNA synthetase</fullName>
        <shortName evidence="10">ProRS</shortName>
    </alternativeName>
</protein>
<dbReference type="InterPro" id="IPR050062">
    <property type="entry name" value="Pro-tRNA_synthetase"/>
</dbReference>
<dbReference type="Proteomes" id="UP000027170">
    <property type="component" value="Unassembled WGS sequence"/>
</dbReference>
<dbReference type="InterPro" id="IPR044140">
    <property type="entry name" value="ProRS_anticodon_short"/>
</dbReference>
<evidence type="ECO:0000256" key="7">
    <source>
        <dbReference type="ARBA" id="ARBA00022917"/>
    </source>
</evidence>
<sequence length="600" mass="66752">MQILFILIWDFGFFTGRRLVQWRLFLEIYMKASQFYISTLKEAPAEAELASHKLMLRTGMIRRLASGLYTWMPMGLRVLRKVEHIVREEMNRAGSIELLMPVVQPAELWQESGRWSFYGKELLRITDRHERDFCMGPTCEEVITDIVRSEIRSYKQLPLNFYHIQTKFRDEVRPRFGVMRAREFVMKDAYSFHTTFESLQQSYQDMFDAYCRVFDRLGLDYRPVAADTGSIGGTGSHEFQVLAESGEDVIAYSDASDYAANVELAATLPLAGERQYAGQDLSKVHTPNVRSIDELVAFLQVPVEQTLKSLVVEGEEEGTVVLLLVRGDHHLNEIKAEKLAGVKAPLTMASEAAIEAAFNGAHGGSLGPVGFNGKVYADFATAKGANWVIGANEDDHHYTGFNFGRDAAEPEFVDLREVVAGDPSPCGTGSLKLARGIEVGHVFQLRTKYSEVMQATVLDQNGKNVVLEMGCYGIGITRVIAAAIEQNNDERGIIWTEAMAPFTVVIVPMNYKKSAAVKAAADDLYAQLQQAGVDVLLDDRDERSGVLLHDSELIGIPHRIVIGDRGLKAGKVEYQARKDAAATELAIDEVVAHVCALLKC</sequence>
<evidence type="ECO:0000256" key="9">
    <source>
        <dbReference type="ARBA" id="ARBA00047671"/>
    </source>
</evidence>
<keyword evidence="5 10" id="KW-0547">Nucleotide-binding</keyword>
<dbReference type="InterPro" id="IPR002316">
    <property type="entry name" value="Pro-tRNA-ligase_IIa"/>
</dbReference>
<keyword evidence="13" id="KW-1185">Reference proteome</keyword>
<dbReference type="InterPro" id="IPR006195">
    <property type="entry name" value="aa-tRNA-synth_II"/>
</dbReference>
<dbReference type="GO" id="GO:0004827">
    <property type="term" value="F:proline-tRNA ligase activity"/>
    <property type="evidence" value="ECO:0007669"/>
    <property type="project" value="UniProtKB-UniRule"/>
</dbReference>
<proteinExistence type="inferred from homology"/>
<evidence type="ECO:0000313" key="13">
    <source>
        <dbReference type="Proteomes" id="UP000027170"/>
    </source>
</evidence>
<evidence type="ECO:0000256" key="5">
    <source>
        <dbReference type="ARBA" id="ARBA00022741"/>
    </source>
</evidence>
<dbReference type="SUPFAM" id="SSF52954">
    <property type="entry name" value="Class II aaRS ABD-related"/>
    <property type="match status" value="1"/>
</dbReference>
<dbReference type="GO" id="GO:0005829">
    <property type="term" value="C:cytosol"/>
    <property type="evidence" value="ECO:0007669"/>
    <property type="project" value="TreeGrafter"/>
</dbReference>
<dbReference type="InterPro" id="IPR004154">
    <property type="entry name" value="Anticodon-bd"/>
</dbReference>
<evidence type="ECO:0000259" key="11">
    <source>
        <dbReference type="PROSITE" id="PS50862"/>
    </source>
</evidence>
<dbReference type="EMBL" id="JFZV01000013">
    <property type="protein sequence ID" value="KDN14003.1"/>
    <property type="molecule type" value="Genomic_DNA"/>
</dbReference>
<dbReference type="PANTHER" id="PTHR42753:SF2">
    <property type="entry name" value="PROLINE--TRNA LIGASE"/>
    <property type="match status" value="1"/>
</dbReference>
<dbReference type="PANTHER" id="PTHR42753">
    <property type="entry name" value="MITOCHONDRIAL RIBOSOME PROTEIN L39/PROLYL-TRNA LIGASE FAMILY MEMBER"/>
    <property type="match status" value="1"/>
</dbReference>
<dbReference type="Pfam" id="PF00587">
    <property type="entry name" value="tRNA-synt_2b"/>
    <property type="match status" value="1"/>
</dbReference>
<dbReference type="PROSITE" id="PS50862">
    <property type="entry name" value="AA_TRNA_LIGASE_II"/>
    <property type="match status" value="1"/>
</dbReference>